<dbReference type="OrthoDB" id="5689995at2"/>
<protein>
    <submittedName>
        <fullName evidence="3">YtfJ family protein</fullName>
    </submittedName>
</protein>
<organism evidence="3 4">
    <name type="scientific">Serratia sp. (strain ATCC 39006)</name>
    <name type="common">Prodigiosinella confusarubida</name>
    <dbReference type="NCBI Taxonomy" id="104623"/>
    <lineage>
        <taxon>Bacteria</taxon>
        <taxon>Pseudomonadati</taxon>
        <taxon>Pseudomonadota</taxon>
        <taxon>Gammaproteobacteria</taxon>
        <taxon>Enterobacterales</taxon>
        <taxon>Pectobacteriaceae</taxon>
        <taxon>Prodigiosinella</taxon>
    </lineage>
</organism>
<keyword evidence="1" id="KW-0732">Signal</keyword>
<evidence type="ECO:0000256" key="1">
    <source>
        <dbReference type="SAM" id="SignalP"/>
    </source>
</evidence>
<dbReference type="STRING" id="104623.Ser39006_04309"/>
<reference evidence="3" key="4">
    <citation type="submission" date="2017-11" db="EMBL/GenBank/DDBJ databases">
        <title>Complete genome sequence of Serratia sp. ATCC 39006.</title>
        <authorList>
            <person name="Hampton H.G."/>
            <person name="Jackson S.A."/>
            <person name="Jauregui R."/>
            <person name="Poulter G.T.M."/>
            <person name="Salmond G.P.C."/>
            <person name="Fineran P.C."/>
        </authorList>
    </citation>
    <scope>NUCLEOTIDE SEQUENCE</scope>
    <source>
        <strain evidence="3">ATCC 39006</strain>
    </source>
</reference>
<sequence>MTRMTCLFVALVFIPFLTSAHSFAINQPVPSVGVVEKGELNYQNEKFSYQNWSSAQLNGKVRVILHVAGRISARNMNNPLITTLREANLPREYYQTTTIVNVDDAVIGTGMFVRGRVKDSKQANPWSQFVIDSNGDACRAWELTPKSSAIVVLDAQGKVRFVKDGALNRQEIQQVVSLLHTLLHQEESHHDTGTLPVIKTVKHEIRD</sequence>
<dbReference type="NCBIfam" id="TIGR01626">
    <property type="entry name" value="ytfJ_HI0045"/>
    <property type="match status" value="1"/>
</dbReference>
<dbReference type="AlphaFoldDB" id="A0A2I5T4V9"/>
<evidence type="ECO:0000313" key="5">
    <source>
        <dbReference type="Proteomes" id="UP000233778"/>
    </source>
</evidence>
<dbReference type="EMBL" id="CP025085">
    <property type="protein sequence ID" value="AUG99609.1"/>
    <property type="molecule type" value="Genomic_DNA"/>
</dbReference>
<dbReference type="KEGG" id="sera:Ser39006_007105"/>
<accession>A0A2I5T4V9</accession>
<gene>
    <name evidence="2" type="ORF">CWC46_07100</name>
    <name evidence="3" type="ORF">Ser39006_007105</name>
</gene>
<name>A0A2I5T4V9_SERS3</name>
<proteinExistence type="predicted"/>
<reference evidence="3 4" key="1">
    <citation type="journal article" date="2013" name="Genome Announc.">
        <title>Draft genome sequence of Serratia sp. strain ATCC 39006, a model bacterium for analysis of the biosynthesis and regulation of prodigiosin, a carbapenem, and gas vesicles.</title>
        <authorList>
            <person name="Fineran P.C."/>
            <person name="Iglesias Cans M.C."/>
            <person name="Ramsay J.P."/>
            <person name="Wilf N.M."/>
            <person name="Cossyleon D."/>
            <person name="McNeil M.B."/>
            <person name="Williamson N.R."/>
            <person name="Monson R.E."/>
            <person name="Becher S.A."/>
            <person name="Stanton J.A."/>
            <person name="Brugger K."/>
            <person name="Brown S.D."/>
            <person name="Salmond G.P."/>
        </authorList>
    </citation>
    <scope>NUCLEOTIDE SEQUENCE [LARGE SCALE GENOMIC DNA]</scope>
    <source>
        <strain evidence="3">ATCC 39006</strain>
        <strain evidence="4">ATCC 39006 / SC 11482</strain>
    </source>
</reference>
<reference evidence="3" key="2">
    <citation type="submission" date="2013-09" db="EMBL/GenBank/DDBJ databases">
        <authorList>
            <person name="Wang G."/>
            <person name="Yang Y."/>
            <person name="Su Y."/>
        </authorList>
    </citation>
    <scope>NUCLEOTIDE SEQUENCE</scope>
    <source>
        <strain evidence="3">ATCC 39006</strain>
    </source>
</reference>
<dbReference type="Proteomes" id="UP000233778">
    <property type="component" value="Chromosome"/>
</dbReference>
<dbReference type="EMBL" id="CP025084">
    <property type="protein sequence ID" value="AUH03927.1"/>
    <property type="molecule type" value="Genomic_DNA"/>
</dbReference>
<feature type="chain" id="PRO_5036041007" evidence="1">
    <location>
        <begin position="25"/>
        <end position="207"/>
    </location>
</feature>
<keyword evidence="4" id="KW-1185">Reference proteome</keyword>
<evidence type="ECO:0000313" key="2">
    <source>
        <dbReference type="EMBL" id="AUG99609.1"/>
    </source>
</evidence>
<evidence type="ECO:0000313" key="3">
    <source>
        <dbReference type="EMBL" id="AUH03927.1"/>
    </source>
</evidence>
<evidence type="ECO:0000313" key="4">
    <source>
        <dbReference type="Proteomes" id="UP000017700"/>
    </source>
</evidence>
<dbReference type="InterPro" id="IPR006513">
    <property type="entry name" value="YtfJ_HI0045"/>
</dbReference>
<reference evidence="2 5" key="3">
    <citation type="submission" date="2017-11" db="EMBL/GenBank/DDBJ databases">
        <title>Complete genome sequence of Serratia sp. ATCC 39006 LacA.</title>
        <authorList>
            <person name="Hampton H.G."/>
            <person name="Jackson S.A."/>
            <person name="Jauregui R."/>
            <person name="Poulter G.T.M."/>
            <person name="Salmond G.P.C."/>
            <person name="Fineran P.C."/>
        </authorList>
    </citation>
    <scope>NUCLEOTIDE SEQUENCE [LARGE SCALE GENOMIC DNA]</scope>
    <source>
        <strain evidence="2 5">ATCC 39006</strain>
    </source>
</reference>
<feature type="signal peptide" evidence="1">
    <location>
        <begin position="1"/>
        <end position="24"/>
    </location>
</feature>
<dbReference type="Gene3D" id="3.40.30.10">
    <property type="entry name" value="Glutaredoxin"/>
    <property type="match status" value="1"/>
</dbReference>
<dbReference type="KEGG" id="serq:CWC46_07100"/>
<dbReference type="Proteomes" id="UP000017700">
    <property type="component" value="Chromosome"/>
</dbReference>
<dbReference type="Pfam" id="PF09695">
    <property type="entry name" value="YtfJ_HI0045"/>
    <property type="match status" value="1"/>
</dbReference>